<dbReference type="PANTHER" id="PTHR31286:SF180">
    <property type="entry name" value="OS10G0362600 PROTEIN"/>
    <property type="match status" value="1"/>
</dbReference>
<dbReference type="PANTHER" id="PTHR31286">
    <property type="entry name" value="GLYCINE-RICH CELL WALL STRUCTURAL PROTEIN 1.8-LIKE"/>
    <property type="match status" value="1"/>
</dbReference>
<reference evidence="4" key="1">
    <citation type="submission" date="2025-08" db="UniProtKB">
        <authorList>
            <consortium name="RefSeq"/>
        </authorList>
    </citation>
    <scope>IDENTIFICATION</scope>
</reference>
<evidence type="ECO:0000313" key="3">
    <source>
        <dbReference type="Proteomes" id="UP001515500"/>
    </source>
</evidence>
<feature type="compositionally biased region" description="Basic and acidic residues" evidence="1">
    <location>
        <begin position="236"/>
        <end position="247"/>
    </location>
</feature>
<evidence type="ECO:0000313" key="4">
    <source>
        <dbReference type="RefSeq" id="XP_039135824.1"/>
    </source>
</evidence>
<evidence type="ECO:0000256" key="1">
    <source>
        <dbReference type="SAM" id="MobiDB-lite"/>
    </source>
</evidence>
<feature type="region of interest" description="Disordered" evidence="1">
    <location>
        <begin position="236"/>
        <end position="325"/>
    </location>
</feature>
<feature type="compositionally biased region" description="Low complexity" evidence="1">
    <location>
        <begin position="302"/>
        <end position="320"/>
    </location>
</feature>
<dbReference type="Pfam" id="PF14111">
    <property type="entry name" value="DUF4283"/>
    <property type="match status" value="1"/>
</dbReference>
<feature type="region of interest" description="Disordered" evidence="1">
    <location>
        <begin position="337"/>
        <end position="361"/>
    </location>
</feature>
<dbReference type="RefSeq" id="XP_039135824.1">
    <property type="nucleotide sequence ID" value="XM_039279890.1"/>
</dbReference>
<protein>
    <submittedName>
        <fullName evidence="4">Uncharacterized protein LOC120273259</fullName>
    </submittedName>
</protein>
<accession>A0AB40CBL9</accession>
<dbReference type="AlphaFoldDB" id="A0AB40CBL9"/>
<organism evidence="3 4">
    <name type="scientific">Dioscorea cayennensis subsp. rotundata</name>
    <name type="common">White Guinea yam</name>
    <name type="synonym">Dioscorea rotundata</name>
    <dbReference type="NCBI Taxonomy" id="55577"/>
    <lineage>
        <taxon>Eukaryota</taxon>
        <taxon>Viridiplantae</taxon>
        <taxon>Streptophyta</taxon>
        <taxon>Embryophyta</taxon>
        <taxon>Tracheophyta</taxon>
        <taxon>Spermatophyta</taxon>
        <taxon>Magnoliopsida</taxon>
        <taxon>Liliopsida</taxon>
        <taxon>Dioscoreales</taxon>
        <taxon>Dioscoreaceae</taxon>
        <taxon>Dioscorea</taxon>
    </lineage>
</organism>
<dbReference type="Proteomes" id="UP001515500">
    <property type="component" value="Chromosome 2"/>
</dbReference>
<evidence type="ECO:0000259" key="2">
    <source>
        <dbReference type="Pfam" id="PF14111"/>
    </source>
</evidence>
<feature type="domain" description="DUF4283" evidence="2">
    <location>
        <begin position="3"/>
        <end position="80"/>
    </location>
</feature>
<name>A0AB40CBL9_DIOCR</name>
<dbReference type="InterPro" id="IPR040256">
    <property type="entry name" value="At4g02000-like"/>
</dbReference>
<dbReference type="InterPro" id="IPR025558">
    <property type="entry name" value="DUF4283"/>
</dbReference>
<proteinExistence type="predicted"/>
<keyword evidence="3" id="KW-1185">Reference proteome</keyword>
<sequence>MSNSLFLKFLGKAPPLEVVRRLLLEMWRGMGPFTVSDMSNGFFLIHCDKPEMVESVLWEGPWTIGGMVLQLTPWKNHFQPAFEKLHLAAVWVQLHHLPIEYWAAEILELVGEQFGRLLKVDDHIEKKISRAKFARICVEIDLSKPLKRGFWIGDEEHRSMVAVVYEKLPVFCFKYGLIGHGEDVCSTDISRSPGGGHGNGILEDASLQDQLHMQVDVDVEEGEALRSLLAAEGKDCPKEAEMAKEDDGQYGPWMVVQRRRGRGNSQFTGSDRKGEEGAQGDATWKGHLSSERQMSSVGRHVSTSSGVRSNRGGSRSMRGGHASRHRDDALLGMDQMSEERAPESNLDLPVGVPTDPGNGRVPAGEAVRTLDQAEIRVESDYLEIQKRRDKGKNIMEEPLLSQPILISSFGLRLEGGDRYVSPGSHGLRRKDSCHNNLMDRILDALQKPESVGVVAGETDNSSDRVESDKDMTLVQYQKEAKAEAVAKRGAVRAASKAKKGRNSSY</sequence>
<dbReference type="GeneID" id="120273259"/>
<gene>
    <name evidence="4" type="primary">LOC120273259</name>
</gene>